<proteinExistence type="predicted"/>
<protein>
    <recommendedName>
        <fullName evidence="2">ROK family protein</fullName>
    </recommendedName>
</protein>
<organism evidence="1">
    <name type="scientific">marine metagenome</name>
    <dbReference type="NCBI Taxonomy" id="408172"/>
    <lineage>
        <taxon>unclassified sequences</taxon>
        <taxon>metagenomes</taxon>
        <taxon>ecological metagenomes</taxon>
    </lineage>
</organism>
<dbReference type="EMBL" id="UINC01220653">
    <property type="protein sequence ID" value="SVE48659.1"/>
    <property type="molecule type" value="Genomic_DNA"/>
</dbReference>
<accession>A0A383DWH0</accession>
<dbReference type="InterPro" id="IPR000600">
    <property type="entry name" value="ROK"/>
</dbReference>
<dbReference type="AlphaFoldDB" id="A0A383DWH0"/>
<sequence length="148" mass="15956">MKEYIGVDLGGAYFKAGRVFDGSVRSEASNAVHRNNTESELFDSLFSILDAVITKKTIAIGVGVPGIVAADSGIIYDLMNLPIWKEVPLKKILENNYGLPVFLNNDANCFAKGEHIYGHGKPYSNFVGLSIGTGLGMGVIIENKLYNG</sequence>
<evidence type="ECO:0008006" key="2">
    <source>
        <dbReference type="Google" id="ProtNLM"/>
    </source>
</evidence>
<name>A0A383DWH0_9ZZZZ</name>
<dbReference type="SUPFAM" id="SSF53067">
    <property type="entry name" value="Actin-like ATPase domain"/>
    <property type="match status" value="1"/>
</dbReference>
<dbReference type="PANTHER" id="PTHR18964">
    <property type="entry name" value="ROK (REPRESSOR, ORF, KINASE) FAMILY"/>
    <property type="match status" value="1"/>
</dbReference>
<dbReference type="PANTHER" id="PTHR18964:SF149">
    <property type="entry name" value="BIFUNCTIONAL UDP-N-ACETYLGLUCOSAMINE 2-EPIMERASE_N-ACETYLMANNOSAMINE KINASE"/>
    <property type="match status" value="1"/>
</dbReference>
<dbReference type="CDD" id="cd23763">
    <property type="entry name" value="ASKHA_ATPase_ROK"/>
    <property type="match status" value="1"/>
</dbReference>
<gene>
    <name evidence="1" type="ORF">METZ01_LOCUS501513</name>
</gene>
<evidence type="ECO:0000313" key="1">
    <source>
        <dbReference type="EMBL" id="SVE48659.1"/>
    </source>
</evidence>
<dbReference type="InterPro" id="IPR043129">
    <property type="entry name" value="ATPase_NBD"/>
</dbReference>
<dbReference type="Pfam" id="PF00480">
    <property type="entry name" value="ROK"/>
    <property type="match status" value="1"/>
</dbReference>
<dbReference type="Gene3D" id="3.30.420.40">
    <property type="match status" value="2"/>
</dbReference>
<feature type="non-terminal residue" evidence="1">
    <location>
        <position position="148"/>
    </location>
</feature>
<reference evidence="1" key="1">
    <citation type="submission" date="2018-05" db="EMBL/GenBank/DDBJ databases">
        <authorList>
            <person name="Lanie J.A."/>
            <person name="Ng W.-L."/>
            <person name="Kazmierczak K.M."/>
            <person name="Andrzejewski T.M."/>
            <person name="Davidsen T.M."/>
            <person name="Wayne K.J."/>
            <person name="Tettelin H."/>
            <person name="Glass J.I."/>
            <person name="Rusch D."/>
            <person name="Podicherti R."/>
            <person name="Tsui H.-C.T."/>
            <person name="Winkler M.E."/>
        </authorList>
    </citation>
    <scope>NUCLEOTIDE SEQUENCE</scope>
</reference>